<keyword evidence="2" id="KW-1185">Reference proteome</keyword>
<dbReference type="Pfam" id="PF13155">
    <property type="entry name" value="Toprim_2"/>
    <property type="match status" value="1"/>
</dbReference>
<sequence length="365" mass="41562">MTTFREYKDKVPIIQVAEALGYVVNLKKGRRRLEYKHPDGDTVIINNPNDSAKQLYFNRNGSVDRGSVVDFVANRLYRFNESYQSDTEGINKVLARFAGEPYTFKPVFMPAPAKPFVEGRYEVMPLSVAKLHYLTKERGLSWETVEKFLPFIRLVKDTHKEPSQQFPNIAFPLTRPGASDIVGYDLRNYGFKRVAPGSDRQSGMWIADFAGDPARTRNVYFGENPIDMMSFYQLKRKELDIGSSAFVSFGGGISRNQIRLALEHWPQAAKNTLFDNDYQGKVYDITLAAAISGKESSFRKEGDDLLFKANGRNFTIHATKLNLSVFERESGIRSGLHVHKSRGVKDFNEIIRSPAHEKQSLQLKR</sequence>
<dbReference type="RefSeq" id="WP_089320732.1">
    <property type="nucleotide sequence ID" value="NZ_FZOQ01000019.1"/>
</dbReference>
<dbReference type="Proteomes" id="UP000198432">
    <property type="component" value="Unassembled WGS sequence"/>
</dbReference>
<gene>
    <name evidence="1" type="ORF">SAMN06296052_119110</name>
</gene>
<accession>A0A239J0M3</accession>
<evidence type="ECO:0000313" key="2">
    <source>
        <dbReference type="Proteomes" id="UP000198432"/>
    </source>
</evidence>
<name>A0A239J0M3_9BACT</name>
<organism evidence="1 2">
    <name type="scientific">Pontibacter ummariensis</name>
    <dbReference type="NCBI Taxonomy" id="1610492"/>
    <lineage>
        <taxon>Bacteria</taxon>
        <taxon>Pseudomonadati</taxon>
        <taxon>Bacteroidota</taxon>
        <taxon>Cytophagia</taxon>
        <taxon>Cytophagales</taxon>
        <taxon>Hymenobacteraceae</taxon>
        <taxon>Pontibacter</taxon>
    </lineage>
</organism>
<dbReference type="EMBL" id="FZOQ01000019">
    <property type="protein sequence ID" value="SNS99417.1"/>
    <property type="molecule type" value="Genomic_DNA"/>
</dbReference>
<dbReference type="OrthoDB" id="1032058at2"/>
<dbReference type="AlphaFoldDB" id="A0A239J0M3"/>
<evidence type="ECO:0000313" key="1">
    <source>
        <dbReference type="EMBL" id="SNS99417.1"/>
    </source>
</evidence>
<protein>
    <submittedName>
        <fullName evidence="1">Toprim-like</fullName>
    </submittedName>
</protein>
<reference evidence="2" key="1">
    <citation type="submission" date="2017-06" db="EMBL/GenBank/DDBJ databases">
        <authorList>
            <person name="Varghese N."/>
            <person name="Submissions S."/>
        </authorList>
    </citation>
    <scope>NUCLEOTIDE SEQUENCE [LARGE SCALE GENOMIC DNA]</scope>
    <source>
        <strain evidence="2">NKM1</strain>
    </source>
</reference>
<proteinExistence type="predicted"/>